<dbReference type="AlphaFoldDB" id="A0A8C6YDD1"/>
<name>A0A8C6YDD1_NAJNA</name>
<dbReference type="Proteomes" id="UP000694559">
    <property type="component" value="Unplaced"/>
</dbReference>
<evidence type="ECO:0000313" key="1">
    <source>
        <dbReference type="Ensembl" id="ENSNNAP00000028083.1"/>
    </source>
</evidence>
<dbReference type="Ensembl" id="ENSNNAT00000029426.1">
    <property type="protein sequence ID" value="ENSNNAP00000028083.1"/>
    <property type="gene ID" value="ENSNNAG00000018121.1"/>
</dbReference>
<keyword evidence="2" id="KW-1185">Reference proteome</keyword>
<proteinExistence type="predicted"/>
<evidence type="ECO:0000313" key="2">
    <source>
        <dbReference type="Proteomes" id="UP000694559"/>
    </source>
</evidence>
<dbReference type="GeneTree" id="ENSGT01130000282039"/>
<sequence length="326" mass="33945">FVSLPRASLASCTRLERKGGAEPFQRREKNLSDGSSPAWLDFVGVSPLASGLGILGLVVQYGCKAQPGILGLVVQYGWKAQPGILGPVVQYGCKAQPGILGPVVQYGCKAQPGILGPVVQYGCKAQPGILGLVVQYGCKAQPGILGLVVQCGWKAQPGILGPVVQYGCKAQPGILGPVVQYGCKAQPGILGLVVQYGCKAQPGILGLVVQYGCKARQASGLGILGLVMQPGLGSAKPLLLGEGANQSLGLPVDNLSGGLDLIQAYDQESHFWRFLLFVCVCETWSFPLSRKPLSPLPALPSPSSSCLSRPLPWAKPSPACLLSLLP</sequence>
<protein>
    <submittedName>
        <fullName evidence="1">Uncharacterized protein</fullName>
    </submittedName>
</protein>
<accession>A0A8C6YDD1</accession>
<reference evidence="1" key="1">
    <citation type="submission" date="2025-08" db="UniProtKB">
        <authorList>
            <consortium name="Ensembl"/>
        </authorList>
    </citation>
    <scope>IDENTIFICATION</scope>
</reference>
<reference evidence="1" key="2">
    <citation type="submission" date="2025-09" db="UniProtKB">
        <authorList>
            <consortium name="Ensembl"/>
        </authorList>
    </citation>
    <scope>IDENTIFICATION</scope>
</reference>
<organism evidence="1 2">
    <name type="scientific">Naja naja</name>
    <name type="common">Indian cobra</name>
    <dbReference type="NCBI Taxonomy" id="35670"/>
    <lineage>
        <taxon>Eukaryota</taxon>
        <taxon>Metazoa</taxon>
        <taxon>Chordata</taxon>
        <taxon>Craniata</taxon>
        <taxon>Vertebrata</taxon>
        <taxon>Euteleostomi</taxon>
        <taxon>Lepidosauria</taxon>
        <taxon>Squamata</taxon>
        <taxon>Bifurcata</taxon>
        <taxon>Unidentata</taxon>
        <taxon>Episquamata</taxon>
        <taxon>Toxicofera</taxon>
        <taxon>Serpentes</taxon>
        <taxon>Colubroidea</taxon>
        <taxon>Elapidae</taxon>
        <taxon>Elapinae</taxon>
        <taxon>Naja</taxon>
    </lineage>
</organism>